<evidence type="ECO:0000313" key="9">
    <source>
        <dbReference type="EMBL" id="MFC5529964.1"/>
    </source>
</evidence>
<evidence type="ECO:0000256" key="5">
    <source>
        <dbReference type="ARBA" id="ARBA00022989"/>
    </source>
</evidence>
<evidence type="ECO:0000256" key="7">
    <source>
        <dbReference type="SAM" id="Phobius"/>
    </source>
</evidence>
<comment type="caution">
    <text evidence="9">The sequence shown here is derived from an EMBL/GenBank/DDBJ whole genome shotgun (WGS) entry which is preliminary data.</text>
</comment>
<keyword evidence="10" id="KW-1185">Reference proteome</keyword>
<feature type="transmembrane region" description="Helical" evidence="7">
    <location>
        <begin position="39"/>
        <end position="63"/>
    </location>
</feature>
<feature type="transmembrane region" description="Helical" evidence="7">
    <location>
        <begin position="365"/>
        <end position="385"/>
    </location>
</feature>
<keyword evidence="5 7" id="KW-1133">Transmembrane helix</keyword>
<evidence type="ECO:0000256" key="1">
    <source>
        <dbReference type="ARBA" id="ARBA00004651"/>
    </source>
</evidence>
<evidence type="ECO:0000256" key="3">
    <source>
        <dbReference type="ARBA" id="ARBA00022448"/>
    </source>
</evidence>
<feature type="transmembrane region" description="Helical" evidence="7">
    <location>
        <begin position="133"/>
        <end position="150"/>
    </location>
</feature>
<dbReference type="PANTHER" id="PTHR23514">
    <property type="entry name" value="BYPASS OF STOP CODON PROTEIN 6"/>
    <property type="match status" value="1"/>
</dbReference>
<feature type="transmembrane region" description="Helical" evidence="7">
    <location>
        <begin position="100"/>
        <end position="121"/>
    </location>
</feature>
<dbReference type="Pfam" id="PF07690">
    <property type="entry name" value="MFS_1"/>
    <property type="match status" value="1"/>
</dbReference>
<name>A0ABW0QY81_9BACL</name>
<gene>
    <name evidence="9" type="ORF">ACFPQ4_10965</name>
</gene>
<dbReference type="SUPFAM" id="SSF103473">
    <property type="entry name" value="MFS general substrate transporter"/>
    <property type="match status" value="1"/>
</dbReference>
<keyword evidence="3" id="KW-0813">Transport</keyword>
<reference evidence="10" key="1">
    <citation type="journal article" date="2019" name="Int. J. Syst. Evol. Microbiol.">
        <title>The Global Catalogue of Microorganisms (GCM) 10K type strain sequencing project: providing services to taxonomists for standard genome sequencing and annotation.</title>
        <authorList>
            <consortium name="The Broad Institute Genomics Platform"/>
            <consortium name="The Broad Institute Genome Sequencing Center for Infectious Disease"/>
            <person name="Wu L."/>
            <person name="Ma J."/>
        </authorList>
    </citation>
    <scope>NUCLEOTIDE SEQUENCE [LARGE SCALE GENOMIC DNA]</scope>
    <source>
        <strain evidence="10">CGMCC 1.18578</strain>
    </source>
</reference>
<evidence type="ECO:0000313" key="10">
    <source>
        <dbReference type="Proteomes" id="UP001596108"/>
    </source>
</evidence>
<evidence type="ECO:0000259" key="8">
    <source>
        <dbReference type="PROSITE" id="PS50850"/>
    </source>
</evidence>
<evidence type="ECO:0000256" key="2">
    <source>
        <dbReference type="ARBA" id="ARBA00008335"/>
    </source>
</evidence>
<dbReference type="InterPro" id="IPR051788">
    <property type="entry name" value="MFS_Transporter"/>
</dbReference>
<comment type="similarity">
    <text evidence="2">Belongs to the major facilitator superfamily.</text>
</comment>
<dbReference type="Gene3D" id="1.20.1250.20">
    <property type="entry name" value="MFS general substrate transporter like domains"/>
    <property type="match status" value="2"/>
</dbReference>
<dbReference type="PROSITE" id="PS50850">
    <property type="entry name" value="MFS"/>
    <property type="match status" value="1"/>
</dbReference>
<accession>A0ABW0QY81</accession>
<dbReference type="PANTHER" id="PTHR23514:SF3">
    <property type="entry name" value="BYPASS OF STOP CODON PROTEIN 6"/>
    <property type="match status" value="1"/>
</dbReference>
<sequence>MTRLIFLACITFIVVGLGQLVVGAVMEPMVHAYGINYGAGGQLVMHQFLGGMFGVMLTPWLIGKIGKKKLLLSALVIMTVAEAVYVSQPPWALMLTAGPFAGFGFGTTEAVVASFIIGAAGANANVAMSRVEVSFGVGALLMPFVGAWFISEGHWVMGFAVVSVLAAMTLVMWLVRWPTVLDQPISQHAEEAAAKERSTRSRGRIVAILFGGALFFLVYVGFEMSFVHYLPSLLVQNNGLAESTASLSLGAYWGAMVLGRLVSGHAADRWGNGTYMMVTCVSCAVLFAFMGGVEQVTGTFVLTFFIGLAMSGMYAVAIVFVNRAVPGMSEKITSLMMVFGGIGGALMPKLTGWFLDEHGADATRWLFAVLAAIMLIVIIVALVLAQPSKRRVEAQQVA</sequence>
<feature type="transmembrane region" description="Helical" evidence="7">
    <location>
        <begin position="299"/>
        <end position="321"/>
    </location>
</feature>
<feature type="transmembrane region" description="Helical" evidence="7">
    <location>
        <begin position="205"/>
        <end position="231"/>
    </location>
</feature>
<dbReference type="InterPro" id="IPR036259">
    <property type="entry name" value="MFS_trans_sf"/>
</dbReference>
<feature type="domain" description="Major facilitator superfamily (MFS) profile" evidence="8">
    <location>
        <begin position="4"/>
        <end position="389"/>
    </location>
</feature>
<keyword evidence="6 7" id="KW-0472">Membrane</keyword>
<proteinExistence type="inferred from homology"/>
<feature type="transmembrane region" description="Helical" evidence="7">
    <location>
        <begin position="70"/>
        <end position="88"/>
    </location>
</feature>
<feature type="transmembrane region" description="Helical" evidence="7">
    <location>
        <begin position="333"/>
        <end position="353"/>
    </location>
</feature>
<dbReference type="RefSeq" id="WP_378111900.1">
    <property type="nucleotide sequence ID" value="NZ_JBHSNC010000032.1"/>
</dbReference>
<comment type="subcellular location">
    <subcellularLocation>
        <location evidence="1">Cell membrane</location>
        <topology evidence="1">Multi-pass membrane protein</topology>
    </subcellularLocation>
</comment>
<dbReference type="EMBL" id="JBHSNC010000032">
    <property type="protein sequence ID" value="MFC5529964.1"/>
    <property type="molecule type" value="Genomic_DNA"/>
</dbReference>
<feature type="transmembrane region" description="Helical" evidence="7">
    <location>
        <begin position="274"/>
        <end position="293"/>
    </location>
</feature>
<dbReference type="Proteomes" id="UP001596108">
    <property type="component" value="Unassembled WGS sequence"/>
</dbReference>
<evidence type="ECO:0000256" key="6">
    <source>
        <dbReference type="ARBA" id="ARBA00023136"/>
    </source>
</evidence>
<feature type="transmembrane region" description="Helical" evidence="7">
    <location>
        <begin position="156"/>
        <end position="175"/>
    </location>
</feature>
<dbReference type="InterPro" id="IPR011701">
    <property type="entry name" value="MFS"/>
</dbReference>
<protein>
    <submittedName>
        <fullName evidence="9">MFS transporter</fullName>
    </submittedName>
</protein>
<organism evidence="9 10">
    <name type="scientific">Cohnella yongneupensis</name>
    <dbReference type="NCBI Taxonomy" id="425006"/>
    <lineage>
        <taxon>Bacteria</taxon>
        <taxon>Bacillati</taxon>
        <taxon>Bacillota</taxon>
        <taxon>Bacilli</taxon>
        <taxon>Bacillales</taxon>
        <taxon>Paenibacillaceae</taxon>
        <taxon>Cohnella</taxon>
    </lineage>
</organism>
<keyword evidence="4 7" id="KW-0812">Transmembrane</keyword>
<dbReference type="InterPro" id="IPR020846">
    <property type="entry name" value="MFS_dom"/>
</dbReference>
<feature type="transmembrane region" description="Helical" evidence="7">
    <location>
        <begin position="243"/>
        <end position="262"/>
    </location>
</feature>
<evidence type="ECO:0000256" key="4">
    <source>
        <dbReference type="ARBA" id="ARBA00022692"/>
    </source>
</evidence>